<protein>
    <recommendedName>
        <fullName evidence="4">Short chain dehydrogenase</fullName>
    </recommendedName>
</protein>
<organism evidence="2 3">
    <name type="scientific">Lithohypha guttulata</name>
    <dbReference type="NCBI Taxonomy" id="1690604"/>
    <lineage>
        <taxon>Eukaryota</taxon>
        <taxon>Fungi</taxon>
        <taxon>Dikarya</taxon>
        <taxon>Ascomycota</taxon>
        <taxon>Pezizomycotina</taxon>
        <taxon>Eurotiomycetes</taxon>
        <taxon>Chaetothyriomycetidae</taxon>
        <taxon>Chaetothyriales</taxon>
        <taxon>Trichomeriaceae</taxon>
        <taxon>Lithohypha</taxon>
    </lineage>
</organism>
<evidence type="ECO:0008006" key="4">
    <source>
        <dbReference type="Google" id="ProtNLM"/>
    </source>
</evidence>
<evidence type="ECO:0000313" key="3">
    <source>
        <dbReference type="Proteomes" id="UP001345013"/>
    </source>
</evidence>
<gene>
    <name evidence="2" type="ORF">LTR24_010455</name>
</gene>
<sequence length="251" mass="26939">MSTPSTIVLITGANSGIGLAASGVIARASEGYHVIMASRNVENGEKALAEVKAMEGIKGTLSTIQLDQDDPESIKRAAQEVESQFGRLDVLANNAGIISNEPDTQKNIEATFKTNAVGPALVIEAFRPLLRKSKNAYSIYVSSGLGSLTVAQDKNYFGHDVYYPAYRMSKAALDMWAVQEDRLYGKEGLKTFVMCPGLVVSNLRGKSEEARNGGGFATSPVVSGETMLSIIQGKRDADVGKFVHKDGVYPW</sequence>
<dbReference type="InterPro" id="IPR036291">
    <property type="entry name" value="NAD(P)-bd_dom_sf"/>
</dbReference>
<dbReference type="SUPFAM" id="SSF51735">
    <property type="entry name" value="NAD(P)-binding Rossmann-fold domains"/>
    <property type="match status" value="1"/>
</dbReference>
<dbReference type="PANTHER" id="PTHR43544:SF32">
    <property type="entry name" value="CHAIN DEHYDROGENASE, PUTATIVE (AFU_ORTHOLOGUE AFUA_5G01530)-RELATED"/>
    <property type="match status" value="1"/>
</dbReference>
<reference evidence="2 3" key="1">
    <citation type="submission" date="2023-08" db="EMBL/GenBank/DDBJ databases">
        <title>Black Yeasts Isolated from many extreme environments.</title>
        <authorList>
            <person name="Coleine C."/>
            <person name="Stajich J.E."/>
            <person name="Selbmann L."/>
        </authorList>
    </citation>
    <scope>NUCLEOTIDE SEQUENCE [LARGE SCALE GENOMIC DNA]</scope>
    <source>
        <strain evidence="2 3">CCFEE 5885</strain>
    </source>
</reference>
<evidence type="ECO:0000313" key="2">
    <source>
        <dbReference type="EMBL" id="KAK5072300.1"/>
    </source>
</evidence>
<dbReference type="Pfam" id="PF00106">
    <property type="entry name" value="adh_short"/>
    <property type="match status" value="1"/>
</dbReference>
<dbReference type="PRINTS" id="PR00081">
    <property type="entry name" value="GDHRDH"/>
</dbReference>
<comment type="caution">
    <text evidence="2">The sequence shown here is derived from an EMBL/GenBank/DDBJ whole genome shotgun (WGS) entry which is preliminary data.</text>
</comment>
<accession>A0ABR0JUM5</accession>
<evidence type="ECO:0000256" key="1">
    <source>
        <dbReference type="ARBA" id="ARBA00006484"/>
    </source>
</evidence>
<dbReference type="PANTHER" id="PTHR43544">
    <property type="entry name" value="SHORT-CHAIN DEHYDROGENASE/REDUCTASE"/>
    <property type="match status" value="1"/>
</dbReference>
<proteinExistence type="inferred from homology"/>
<dbReference type="InterPro" id="IPR051468">
    <property type="entry name" value="Fungal_SecMetab_SDRs"/>
</dbReference>
<comment type="similarity">
    <text evidence="1">Belongs to the short-chain dehydrogenases/reductases (SDR) family.</text>
</comment>
<dbReference type="Proteomes" id="UP001345013">
    <property type="component" value="Unassembled WGS sequence"/>
</dbReference>
<dbReference type="InterPro" id="IPR002347">
    <property type="entry name" value="SDR_fam"/>
</dbReference>
<name>A0ABR0JUM5_9EURO</name>
<dbReference type="EMBL" id="JAVRRG010000330">
    <property type="protein sequence ID" value="KAK5072300.1"/>
    <property type="molecule type" value="Genomic_DNA"/>
</dbReference>
<dbReference type="Gene3D" id="3.40.50.720">
    <property type="entry name" value="NAD(P)-binding Rossmann-like Domain"/>
    <property type="match status" value="1"/>
</dbReference>
<keyword evidence="3" id="KW-1185">Reference proteome</keyword>